<dbReference type="OrthoDB" id="6159439at2759"/>
<comment type="caution">
    <text evidence="2">The sequence shown here is derived from an EMBL/GenBank/DDBJ whole genome shotgun (WGS) entry which is preliminary data.</text>
</comment>
<gene>
    <name evidence="2" type="ORF">GSTENG00010690001</name>
</gene>
<feature type="region of interest" description="Disordered" evidence="1">
    <location>
        <begin position="46"/>
        <end position="148"/>
    </location>
</feature>
<name>Q4SXT1_TETNG</name>
<feature type="compositionally biased region" description="Low complexity" evidence="1">
    <location>
        <begin position="115"/>
        <end position="126"/>
    </location>
</feature>
<proteinExistence type="predicted"/>
<dbReference type="AlphaFoldDB" id="Q4SXT1"/>
<organism evidence="2">
    <name type="scientific">Tetraodon nigroviridis</name>
    <name type="common">Spotted green pufferfish</name>
    <name type="synonym">Chelonodon nigroviridis</name>
    <dbReference type="NCBI Taxonomy" id="99883"/>
    <lineage>
        <taxon>Eukaryota</taxon>
        <taxon>Metazoa</taxon>
        <taxon>Chordata</taxon>
        <taxon>Craniata</taxon>
        <taxon>Vertebrata</taxon>
        <taxon>Euteleostomi</taxon>
        <taxon>Actinopterygii</taxon>
        <taxon>Neopterygii</taxon>
        <taxon>Teleostei</taxon>
        <taxon>Neoteleostei</taxon>
        <taxon>Acanthomorphata</taxon>
        <taxon>Eupercaria</taxon>
        <taxon>Tetraodontiformes</taxon>
        <taxon>Tetradontoidea</taxon>
        <taxon>Tetraodontidae</taxon>
        <taxon>Tetraodon</taxon>
    </lineage>
</organism>
<dbReference type="KEGG" id="tng:GSTEN00010690G001"/>
<evidence type="ECO:0000256" key="1">
    <source>
        <dbReference type="SAM" id="MobiDB-lite"/>
    </source>
</evidence>
<accession>Q4SXT1</accession>
<reference evidence="2" key="2">
    <citation type="submission" date="2004-02" db="EMBL/GenBank/DDBJ databases">
        <authorList>
            <consortium name="Genoscope"/>
            <consortium name="Whitehead Institute Centre for Genome Research"/>
        </authorList>
    </citation>
    <scope>NUCLEOTIDE SEQUENCE</scope>
</reference>
<dbReference type="EMBL" id="CAAE01012340">
    <property type="protein sequence ID" value="CAF94551.1"/>
    <property type="molecule type" value="Genomic_DNA"/>
</dbReference>
<reference evidence="2" key="1">
    <citation type="journal article" date="2004" name="Nature">
        <title>Genome duplication in the teleost fish Tetraodon nigroviridis reveals the early vertebrate proto-karyotype.</title>
        <authorList>
            <person name="Jaillon O."/>
            <person name="Aury J.-M."/>
            <person name="Brunet F."/>
            <person name="Petit J.-L."/>
            <person name="Stange-Thomann N."/>
            <person name="Mauceli E."/>
            <person name="Bouneau L."/>
            <person name="Fischer C."/>
            <person name="Ozouf-Costaz C."/>
            <person name="Bernot A."/>
            <person name="Nicaud S."/>
            <person name="Jaffe D."/>
            <person name="Fisher S."/>
            <person name="Lutfalla G."/>
            <person name="Dossat C."/>
            <person name="Segurens B."/>
            <person name="Dasilva C."/>
            <person name="Salanoubat M."/>
            <person name="Levy M."/>
            <person name="Boudet N."/>
            <person name="Castellano S."/>
            <person name="Anthouard V."/>
            <person name="Jubin C."/>
            <person name="Castelli V."/>
            <person name="Katinka M."/>
            <person name="Vacherie B."/>
            <person name="Biemont C."/>
            <person name="Skalli Z."/>
            <person name="Cattolico L."/>
            <person name="Poulain J."/>
            <person name="De Berardinis V."/>
            <person name="Cruaud C."/>
            <person name="Duprat S."/>
            <person name="Brottier P."/>
            <person name="Coutanceau J.-P."/>
            <person name="Gouzy J."/>
            <person name="Parra G."/>
            <person name="Lardier G."/>
            <person name="Chapple C."/>
            <person name="McKernan K.J."/>
            <person name="McEwan P."/>
            <person name="Bosak S."/>
            <person name="Kellis M."/>
            <person name="Volff J.-N."/>
            <person name="Guigo R."/>
            <person name="Zody M.C."/>
            <person name="Mesirov J."/>
            <person name="Lindblad-Toh K."/>
            <person name="Birren B."/>
            <person name="Nusbaum C."/>
            <person name="Kahn D."/>
            <person name="Robinson-Rechavi M."/>
            <person name="Laudet V."/>
            <person name="Schachter V."/>
            <person name="Quetier F."/>
            <person name="Saurin W."/>
            <person name="Scarpelli C."/>
            <person name="Wincker P."/>
            <person name="Lander E.S."/>
            <person name="Weissenbach J."/>
            <person name="Roest Crollius H."/>
        </authorList>
    </citation>
    <scope>NUCLEOTIDE SEQUENCE [LARGE SCALE GENOMIC DNA]</scope>
</reference>
<protein>
    <submittedName>
        <fullName evidence="2">(spotted green pufferfish) hypothetical protein</fullName>
    </submittedName>
</protein>
<sequence length="148" mass="16315">MLPSPFISSPTTPFSVKDILKLELQQQYQQHQLQFISCLGFSGALSQSGGFPSKPLRSHSPPSCMLAGRDSPSPISSGVSEGDDRMSYMNTLATQERLTESELPGDVFGASAETQPQQQQPQQLDAEQQEQDHSKSPYLPFLHKNNHL</sequence>
<evidence type="ECO:0000313" key="2">
    <source>
        <dbReference type="EMBL" id="CAF94551.1"/>
    </source>
</evidence>